<feature type="signal peptide" evidence="3">
    <location>
        <begin position="1"/>
        <end position="24"/>
    </location>
</feature>
<keyword evidence="2" id="KW-0472">Membrane</keyword>
<dbReference type="InterPro" id="IPR025645">
    <property type="entry name" value="DUF4349"/>
</dbReference>
<dbReference type="AlphaFoldDB" id="A0A8J3X4S9"/>
<feature type="chain" id="PRO_5035313287" evidence="3">
    <location>
        <begin position="25"/>
        <end position="363"/>
    </location>
</feature>
<dbReference type="PROSITE" id="PS51257">
    <property type="entry name" value="PROKAR_LIPOPROTEIN"/>
    <property type="match status" value="1"/>
</dbReference>
<feature type="transmembrane region" description="Helical" evidence="2">
    <location>
        <begin position="266"/>
        <end position="291"/>
    </location>
</feature>
<keyword evidence="5" id="KW-0449">Lipoprotein</keyword>
<comment type="caution">
    <text evidence="5">The sequence shown here is derived from an EMBL/GenBank/DDBJ whole genome shotgun (WGS) entry which is preliminary data.</text>
</comment>
<dbReference type="Pfam" id="PF14257">
    <property type="entry name" value="DUF4349"/>
    <property type="match status" value="1"/>
</dbReference>
<keyword evidence="6" id="KW-1185">Reference proteome</keyword>
<evidence type="ECO:0000313" key="5">
    <source>
        <dbReference type="EMBL" id="GII27396.1"/>
    </source>
</evidence>
<keyword evidence="2" id="KW-1133">Transmembrane helix</keyword>
<evidence type="ECO:0000256" key="2">
    <source>
        <dbReference type="SAM" id="Phobius"/>
    </source>
</evidence>
<dbReference type="RefSeq" id="WP_203951475.1">
    <property type="nucleotide sequence ID" value="NZ_BOOO01000004.1"/>
</dbReference>
<keyword evidence="3" id="KW-0732">Signal</keyword>
<sequence>MRRIRYGIALVAATAFLISGCAAGSESGMSGTADGAAAPAAPESVTGGGTGQDAAGNPGAPKGQTADNSKLEPSDRSVIRKAELTVQAKDVWGAADKGRQIVSTAGGYASDERSISQPGNDIAVVTFKVPAAQYPDVLAQLGRDLGKRASQRQSTEDVTGEVADVDSRVKSAKSSLAQFRLLLSKATQIGEIMDIEREISSRESDLESLQARQRALSAQTAMATITLTVTLPPTPAQAAKAAEPEDPSFLAGLKKGWGTLAASTEIALAVIGALLPWLVVAGLVWLAVIAVMRRVRRRTPPAPGSGTTPKGPGGTPPVPAMVGGPAGPEPGTPVGPPHGGQPHGGQPHGGQPGGPHVGPPPPR</sequence>
<evidence type="ECO:0000313" key="6">
    <source>
        <dbReference type="Proteomes" id="UP000650628"/>
    </source>
</evidence>
<feature type="compositionally biased region" description="Gly residues" evidence="1">
    <location>
        <begin position="337"/>
        <end position="356"/>
    </location>
</feature>
<organism evidence="5 6">
    <name type="scientific">Planotetraspora mira</name>
    <dbReference type="NCBI Taxonomy" id="58121"/>
    <lineage>
        <taxon>Bacteria</taxon>
        <taxon>Bacillati</taxon>
        <taxon>Actinomycetota</taxon>
        <taxon>Actinomycetes</taxon>
        <taxon>Streptosporangiales</taxon>
        <taxon>Streptosporangiaceae</taxon>
        <taxon>Planotetraspora</taxon>
    </lineage>
</organism>
<accession>A0A8J3X4S9</accession>
<name>A0A8J3X4S9_9ACTN</name>
<dbReference type="EMBL" id="BOOO01000004">
    <property type="protein sequence ID" value="GII27396.1"/>
    <property type="molecule type" value="Genomic_DNA"/>
</dbReference>
<dbReference type="Proteomes" id="UP000650628">
    <property type="component" value="Unassembled WGS sequence"/>
</dbReference>
<evidence type="ECO:0000259" key="4">
    <source>
        <dbReference type="Pfam" id="PF14257"/>
    </source>
</evidence>
<evidence type="ECO:0000256" key="1">
    <source>
        <dbReference type="SAM" id="MobiDB-lite"/>
    </source>
</evidence>
<feature type="region of interest" description="Disordered" evidence="1">
    <location>
        <begin position="28"/>
        <end position="78"/>
    </location>
</feature>
<reference evidence="5 6" key="1">
    <citation type="submission" date="2021-01" db="EMBL/GenBank/DDBJ databases">
        <title>Whole genome shotgun sequence of Planotetraspora mira NBRC 15435.</title>
        <authorList>
            <person name="Komaki H."/>
            <person name="Tamura T."/>
        </authorList>
    </citation>
    <scope>NUCLEOTIDE SEQUENCE [LARGE SCALE GENOMIC DNA]</scope>
    <source>
        <strain evidence="5 6">NBRC 15435</strain>
    </source>
</reference>
<feature type="compositionally biased region" description="Basic and acidic residues" evidence="1">
    <location>
        <begin position="69"/>
        <end position="78"/>
    </location>
</feature>
<evidence type="ECO:0000256" key="3">
    <source>
        <dbReference type="SAM" id="SignalP"/>
    </source>
</evidence>
<keyword evidence="2" id="KW-0812">Transmembrane</keyword>
<protein>
    <submittedName>
        <fullName evidence="5">Lipoprotein</fullName>
    </submittedName>
</protein>
<proteinExistence type="predicted"/>
<feature type="region of interest" description="Disordered" evidence="1">
    <location>
        <begin position="298"/>
        <end position="363"/>
    </location>
</feature>
<gene>
    <name evidence="5" type="ORF">Pmi06nite_08380</name>
</gene>
<feature type="compositionally biased region" description="Pro residues" evidence="1">
    <location>
        <begin position="327"/>
        <end position="336"/>
    </location>
</feature>
<feature type="domain" description="DUF4349" evidence="4">
    <location>
        <begin position="76"/>
        <end position="288"/>
    </location>
</feature>